<proteinExistence type="predicted"/>
<dbReference type="RefSeq" id="WP_153026677.1">
    <property type="nucleotide sequence ID" value="NZ_WIAO01000025.1"/>
</dbReference>
<reference evidence="2 3" key="1">
    <citation type="submission" date="2019-10" db="EMBL/GenBank/DDBJ databases">
        <title>Glycomyces albidus sp. nov., a novel actinomycete isolated from rhizosphere soil of wheat (Triticum aestivum L.).</title>
        <authorList>
            <person name="Qian L."/>
        </authorList>
    </citation>
    <scope>NUCLEOTIDE SEQUENCE [LARGE SCALE GENOMIC DNA]</scope>
    <source>
        <strain evidence="2 3">NEAU-7082</strain>
    </source>
</reference>
<sequence>MNLIDSSSVPGEDAIAYPDSWTPHLLDRRGRGEPRSVTIDPDAPQRLVDLYAEKQKAFEGPLTAVAGDPLGDLLRAGIAQEADPLAAAFAAAAMVRHHYQQRASIHDTALHAWIARHGLGFAAAAMLELYANGLTWFRSSQHPANSVVRYEPAPIHDVVRYAVASRQALADLRSLLAAMPDAEYEAARDALGARRTSDAHRFVSAALMPDQEDWVRDACVAYAGRRYTPYGANLVWTFLSDPEHLELAGVRFLDDPQYDPAAVARAVDALGVDALALLTDSLEQTSTADFRGHLYDAIGRLPSEAGIAYLLERTIRPQALTALREAAARFPVRTLRAVASIAPGASLHARARISGLVREFGLDSHLSDLDDKRRAQVEELLSATARRQVADALPDVFATPPWTPFRTSAKTAVDGLTAPAIDELRWAEGEREEWGTLSKDSYLHYYLRRDPSMWDKAMPNGPDPEHYWFMELLAWADDERAQAALPLWAGAVTTWTSLGTLRGILARYGPEVAPKVLEIARKRPSFRAVMLPFVNQDAARIAADLVSRPRGDRALGRAWLDRHAAAAAALLVPDALGKVAKQRQSAADALKYLAASNRAVLDEQAAAYGPAAAEAVAAIVDADPLDPQRRVPKPPAWADPAMLPAVLLRGREAALPDAAVRTLMSALALDDPERLYPGADLLAAECDPASLTSFSWGLFELWLSAGSPSKDGWAMDQLRRFADDQTVRRLTALIREWPGQSQSRKAVRGLEVLGHIGTETALRAVQAIAGNAKFKALKKTAAAQIEVIAERLELSTDQLADRLVPDFGLSSDEPLVLDYGPRRFTVKFDENLKPFVVDGLGKRRAGAPKPAAADDAELAQPAYERFTSLRKELKAAAVDQVKRLETAMVDARTWTVPEFRRYLVEHPVSWQLTGRLVWQCSTGDGWRSFRLAEDRTPADSEDEPFEIPEDAEVRIAHPVGLGDEVAAWGEIFADYEILQPFEQLTRRVFALTDEDRATGRVVRFEGGKTGAGPMVGLLKRGWKYGSARPGPHGYGIFREFPEGGYLLLESDPGVHPGYGYDEGEQTLTRVEIGLPETGEIDPVRLSEALLTVSRLTRSA</sequence>
<feature type="domain" description="DUF4132" evidence="1">
    <location>
        <begin position="841"/>
        <end position="1022"/>
    </location>
</feature>
<accession>A0A6L5GDA8</accession>
<dbReference type="EMBL" id="WIAO01000025">
    <property type="protein sequence ID" value="MQM27546.1"/>
    <property type="molecule type" value="Genomic_DNA"/>
</dbReference>
<dbReference type="Proteomes" id="UP000477750">
    <property type="component" value="Unassembled WGS sequence"/>
</dbReference>
<keyword evidence="3" id="KW-1185">Reference proteome</keyword>
<gene>
    <name evidence="2" type="ORF">GFD30_18520</name>
</gene>
<protein>
    <submittedName>
        <fullName evidence="2">DUF4132 domain-containing protein</fullName>
    </submittedName>
</protein>
<dbReference type="InterPro" id="IPR025406">
    <property type="entry name" value="DUF4132"/>
</dbReference>
<evidence type="ECO:0000259" key="1">
    <source>
        <dbReference type="Pfam" id="PF13569"/>
    </source>
</evidence>
<evidence type="ECO:0000313" key="2">
    <source>
        <dbReference type="EMBL" id="MQM27546.1"/>
    </source>
</evidence>
<comment type="caution">
    <text evidence="2">The sequence shown here is derived from an EMBL/GenBank/DDBJ whole genome shotgun (WGS) entry which is preliminary data.</text>
</comment>
<organism evidence="2 3">
    <name type="scientific">Glycomyces albidus</name>
    <dbReference type="NCBI Taxonomy" id="2656774"/>
    <lineage>
        <taxon>Bacteria</taxon>
        <taxon>Bacillati</taxon>
        <taxon>Actinomycetota</taxon>
        <taxon>Actinomycetes</taxon>
        <taxon>Glycomycetales</taxon>
        <taxon>Glycomycetaceae</taxon>
        <taxon>Glycomyces</taxon>
    </lineage>
</organism>
<evidence type="ECO:0000313" key="3">
    <source>
        <dbReference type="Proteomes" id="UP000477750"/>
    </source>
</evidence>
<dbReference type="AlphaFoldDB" id="A0A6L5GDA8"/>
<dbReference type="Pfam" id="PF13569">
    <property type="entry name" value="DUF4132"/>
    <property type="match status" value="1"/>
</dbReference>
<name>A0A6L5GDA8_9ACTN</name>